<dbReference type="Pfam" id="PF24924">
    <property type="entry name" value="DUF7745"/>
    <property type="match status" value="1"/>
</dbReference>
<dbReference type="InterPro" id="IPR056647">
    <property type="entry name" value="DUF7745"/>
</dbReference>
<evidence type="ECO:0000313" key="3">
    <source>
        <dbReference type="Proteomes" id="UP000701853"/>
    </source>
</evidence>
<keyword evidence="3" id="KW-1185">Reference proteome</keyword>
<feature type="domain" description="DUF7745" evidence="1">
    <location>
        <begin position="32"/>
        <end position="229"/>
    </location>
</feature>
<dbReference type="PANTHER" id="PTHR48200:SF1">
    <property type="entry name" value="AMINOTRANSFERASE-LIKE PLANT MOBILE DOMAIN-CONTAINING PROTEIN"/>
    <property type="match status" value="1"/>
</dbReference>
<comment type="caution">
    <text evidence="2">The sequence shown here is derived from an EMBL/GenBank/DDBJ whole genome shotgun (WGS) entry which is preliminary data.</text>
</comment>
<gene>
    <name evidence="2" type="ORF">CXB51_024143</name>
</gene>
<sequence length="252" mass="29420">MEGYVSKLWDFTHISVTQNNLQELKEFKDWILAHPDTKKRVNVFALSIYGLVMFPKVLGHIDETISDLFDWLDKGVMPVPTILAEIFRSLNSCRRAGEIIFIGCAQLLLAWFHSHFWKGLQDEDVEWRAPWMIPDEILYRCGDFNWVPLLKIWGAIGYAPLLVLRQYRPMQFISATQGLAQCEFAYKCDNYKKKIREISNAWNRTHKMKEFAANPMATPEYDWWCGKKVNDNIPVSIKKNSANRRTPISDTI</sequence>
<dbReference type="PANTHER" id="PTHR48200">
    <property type="entry name" value="PROTEIN, PUTATIVE-RELATED"/>
    <property type="match status" value="1"/>
</dbReference>
<evidence type="ECO:0000259" key="1">
    <source>
        <dbReference type="Pfam" id="PF24924"/>
    </source>
</evidence>
<dbReference type="EMBL" id="JAHUZN010000009">
    <property type="protein sequence ID" value="KAG8482754.1"/>
    <property type="molecule type" value="Genomic_DNA"/>
</dbReference>
<dbReference type="Proteomes" id="UP000701853">
    <property type="component" value="Chromosome 9"/>
</dbReference>
<dbReference type="AlphaFoldDB" id="A0A8J6CSA2"/>
<accession>A0A8J6CSA2</accession>
<organism evidence="2 3">
    <name type="scientific">Gossypium anomalum</name>
    <dbReference type="NCBI Taxonomy" id="47600"/>
    <lineage>
        <taxon>Eukaryota</taxon>
        <taxon>Viridiplantae</taxon>
        <taxon>Streptophyta</taxon>
        <taxon>Embryophyta</taxon>
        <taxon>Tracheophyta</taxon>
        <taxon>Spermatophyta</taxon>
        <taxon>Magnoliopsida</taxon>
        <taxon>eudicotyledons</taxon>
        <taxon>Gunneridae</taxon>
        <taxon>Pentapetalae</taxon>
        <taxon>rosids</taxon>
        <taxon>malvids</taxon>
        <taxon>Malvales</taxon>
        <taxon>Malvaceae</taxon>
        <taxon>Malvoideae</taxon>
        <taxon>Gossypium</taxon>
    </lineage>
</organism>
<reference evidence="2 3" key="1">
    <citation type="journal article" date="2021" name="bioRxiv">
        <title>The Gossypium anomalum genome as a resource for cotton improvement and evolutionary analysis of hybrid incompatibility.</title>
        <authorList>
            <person name="Grover C.E."/>
            <person name="Yuan D."/>
            <person name="Arick M.A."/>
            <person name="Miller E.R."/>
            <person name="Hu G."/>
            <person name="Peterson D.G."/>
            <person name="Wendel J.F."/>
            <person name="Udall J.A."/>
        </authorList>
    </citation>
    <scope>NUCLEOTIDE SEQUENCE [LARGE SCALE GENOMIC DNA]</scope>
    <source>
        <strain evidence="2">JFW-Udall</strain>
        <tissue evidence="2">Leaf</tissue>
    </source>
</reference>
<proteinExistence type="predicted"/>
<name>A0A8J6CSA2_9ROSI</name>
<evidence type="ECO:0000313" key="2">
    <source>
        <dbReference type="EMBL" id="KAG8482754.1"/>
    </source>
</evidence>
<dbReference type="OrthoDB" id="997309at2759"/>
<protein>
    <recommendedName>
        <fullName evidence="1">DUF7745 domain-containing protein</fullName>
    </recommendedName>
</protein>